<dbReference type="Proteomes" id="UP000273807">
    <property type="component" value="Unassembled WGS sequence"/>
</dbReference>
<evidence type="ECO:0000256" key="1">
    <source>
        <dbReference type="SAM" id="Coils"/>
    </source>
</evidence>
<name>A0A3N0BQV1_9MICC</name>
<dbReference type="AlphaFoldDB" id="A0A3N0BQV1"/>
<feature type="coiled-coil region" evidence="1">
    <location>
        <begin position="351"/>
        <end position="378"/>
    </location>
</feature>
<evidence type="ECO:0000313" key="2">
    <source>
        <dbReference type="EMBL" id="RNL51404.1"/>
    </source>
</evidence>
<reference evidence="2 3" key="1">
    <citation type="submission" date="2018-10" db="EMBL/GenBank/DDBJ databases">
        <title>Genome sequencing of Arthrobacter oryzae TNB02.</title>
        <authorList>
            <person name="Cho Y.-J."/>
            <person name="Cho A."/>
            <person name="Kim O.-S."/>
        </authorList>
    </citation>
    <scope>NUCLEOTIDE SEQUENCE [LARGE SCALE GENOMIC DNA]</scope>
    <source>
        <strain evidence="2 3">TNB02</strain>
    </source>
</reference>
<sequence length="605" mass="64882">MVKPTHPTEDILATTTNDISAPYRIIGSTRDAMELAGMLLHPEREQPAVVVSTMKNGPVIDPAVLASRLGGEADVYLLNSTSLAYDFSDAMPIDTSVYGGAARCYPPGTGWVNNSGKAMLRRACTEDEGRAAVTLLVEDVAAMVVVPTKMATSSAPRPPSAAAVHGVVSLIVEPDCVLVKLEDGIARIDTSAIAPGISPALLFRPAQKVTGTVYDGILTITDALHTVDEAAEHAALGTVQPALVLSPKSVALFPGLPVRHANDEPAGSIIAVQIVLSGRADGKAWKLATVPDPDKVTDALPFVAGAEPWIRWEPAAETPQRTVPAPVSASLRPAQAQGSATPAAGDVFAALDMVRSRLEHLSADNEQLSRELEALLMESAAQDSTPLPFPAFVGAEVERLRSQVALLIREKADMLGDYRRAMVDADDLADENVRLAHTGERLRDEIRTERARAARARQMSRDITDVADDSPLFNDPENQFRHEIYLEWAKRIPAASKAETPLAEYGFADRFLAGVEEIQGVERSKIIAVAVEVLTGLADSMPGRDMHRLRIGHAGAGFIEDPELGTAWRVALQVKTASARRMHFWRGTDGKVVFATVGVHDDMDI</sequence>
<proteinExistence type="predicted"/>
<accession>A0A3N0BQV1</accession>
<protein>
    <submittedName>
        <fullName evidence="2">Uncharacterized protein</fullName>
    </submittedName>
</protein>
<keyword evidence="1" id="KW-0175">Coiled coil</keyword>
<dbReference type="EMBL" id="RBED01000128">
    <property type="protein sequence ID" value="RNL51404.1"/>
    <property type="molecule type" value="Genomic_DNA"/>
</dbReference>
<keyword evidence="3" id="KW-1185">Reference proteome</keyword>
<gene>
    <name evidence="2" type="ORF">D7003_16225</name>
</gene>
<evidence type="ECO:0000313" key="3">
    <source>
        <dbReference type="Proteomes" id="UP000273807"/>
    </source>
</evidence>
<dbReference type="OrthoDB" id="8452205at2"/>
<organism evidence="2 3">
    <name type="scientific">Arthrobacter oryzae</name>
    <dbReference type="NCBI Taxonomy" id="409290"/>
    <lineage>
        <taxon>Bacteria</taxon>
        <taxon>Bacillati</taxon>
        <taxon>Actinomycetota</taxon>
        <taxon>Actinomycetes</taxon>
        <taxon>Micrococcales</taxon>
        <taxon>Micrococcaceae</taxon>
        <taxon>Arthrobacter</taxon>
    </lineage>
</organism>
<comment type="caution">
    <text evidence="2">The sequence shown here is derived from an EMBL/GenBank/DDBJ whole genome shotgun (WGS) entry which is preliminary data.</text>
</comment>